<dbReference type="Gene3D" id="2.102.10.10">
    <property type="entry name" value="Rieske [2Fe-2S] iron-sulphur domain"/>
    <property type="match status" value="1"/>
</dbReference>
<evidence type="ECO:0000256" key="2">
    <source>
        <dbReference type="ARBA" id="ARBA00022714"/>
    </source>
</evidence>
<accession>A0A839SS03</accession>
<evidence type="ECO:0000256" key="7">
    <source>
        <dbReference type="SAM" id="MobiDB-lite"/>
    </source>
</evidence>
<dbReference type="InterPro" id="IPR015879">
    <property type="entry name" value="Ring_hydroxy_dOase_asu_C_dom"/>
</dbReference>
<dbReference type="Pfam" id="PF00355">
    <property type="entry name" value="Rieske"/>
    <property type="match status" value="1"/>
</dbReference>
<feature type="domain" description="Rieske" evidence="8">
    <location>
        <begin position="45"/>
        <end position="152"/>
    </location>
</feature>
<keyword evidence="2" id="KW-0001">2Fe-2S</keyword>
<evidence type="ECO:0000256" key="6">
    <source>
        <dbReference type="ARBA" id="ARBA00023014"/>
    </source>
</evidence>
<keyword evidence="6" id="KW-0411">Iron-sulfur</keyword>
<sequence>MSYDEELKPEAENDTPLRAGLPAWTYGNAEMLELEYQRVLLPSWQIACHVSDVAAPGSYFTLQLMRDSILIVRDETGALRAFQNVCRHRASKLLEGEGRCKKRIICPYHGWNYRLDGRLAAVPSEASFPGLVKEDHGLRQVDLEVLHGFIFVRVAAADDPEGGPSVADIWGDFAKLLAPYDIPSMERLEESWEDIWEVNWKVAIDNNLENYHIPIGHPGYHRMLDNDLLGEANAHGVAYSISRMKDRPSSNWSERHYQALSGKALSHLSGERAKRWMFFSMPPNLGIDVYPDCVDFFQILPLGPKRSKVRTLVYGHADSRREMRALRYLNGRINGQVAAEDFQLCHRVQQGLGSHGYELGPLSEYETSVRHFHDLIHEAVPGSRLPEPPAPGELAKLDREHYQD</sequence>
<dbReference type="InterPro" id="IPR001663">
    <property type="entry name" value="Rng_hydr_dOase-A"/>
</dbReference>
<organism evidence="9 10">
    <name type="scientific">Limibacillus halophilus</name>
    <dbReference type="NCBI Taxonomy" id="1579333"/>
    <lineage>
        <taxon>Bacteria</taxon>
        <taxon>Pseudomonadati</taxon>
        <taxon>Pseudomonadota</taxon>
        <taxon>Alphaproteobacteria</taxon>
        <taxon>Rhodospirillales</taxon>
        <taxon>Rhodovibrionaceae</taxon>
        <taxon>Limibacillus</taxon>
    </lineage>
</organism>
<evidence type="ECO:0000256" key="4">
    <source>
        <dbReference type="ARBA" id="ARBA00023002"/>
    </source>
</evidence>
<proteinExistence type="predicted"/>
<protein>
    <submittedName>
        <fullName evidence="9">Phenylpropionate dioxygenase-like ring-hydroxylating dioxygenase large terminal subunit</fullName>
    </submittedName>
</protein>
<evidence type="ECO:0000256" key="5">
    <source>
        <dbReference type="ARBA" id="ARBA00023004"/>
    </source>
</evidence>
<evidence type="ECO:0000256" key="3">
    <source>
        <dbReference type="ARBA" id="ARBA00022723"/>
    </source>
</evidence>
<dbReference type="Pfam" id="PF00848">
    <property type="entry name" value="Ring_hydroxyl_A"/>
    <property type="match status" value="1"/>
</dbReference>
<dbReference type="GO" id="GO:0051537">
    <property type="term" value="F:2 iron, 2 sulfur cluster binding"/>
    <property type="evidence" value="ECO:0007669"/>
    <property type="project" value="UniProtKB-KW"/>
</dbReference>
<dbReference type="PROSITE" id="PS51296">
    <property type="entry name" value="RIESKE"/>
    <property type="match status" value="1"/>
</dbReference>
<comment type="caution">
    <text evidence="9">The sequence shown here is derived from an EMBL/GenBank/DDBJ whole genome shotgun (WGS) entry which is preliminary data.</text>
</comment>
<keyword evidence="3" id="KW-0479">Metal-binding</keyword>
<dbReference type="SUPFAM" id="SSF50022">
    <property type="entry name" value="ISP domain"/>
    <property type="match status" value="1"/>
</dbReference>
<dbReference type="GO" id="GO:0005506">
    <property type="term" value="F:iron ion binding"/>
    <property type="evidence" value="ECO:0007669"/>
    <property type="project" value="InterPro"/>
</dbReference>
<dbReference type="CDD" id="cd00680">
    <property type="entry name" value="RHO_alpha_C"/>
    <property type="match status" value="1"/>
</dbReference>
<dbReference type="InterPro" id="IPR017941">
    <property type="entry name" value="Rieske_2Fe-2S"/>
</dbReference>
<dbReference type="RefSeq" id="WP_183414938.1">
    <property type="nucleotide sequence ID" value="NZ_JACHXA010000001.1"/>
</dbReference>
<dbReference type="InterPro" id="IPR036922">
    <property type="entry name" value="Rieske_2Fe-2S_sf"/>
</dbReference>
<gene>
    <name evidence="9" type="ORF">FHR98_000391</name>
</gene>
<dbReference type="PRINTS" id="PR00090">
    <property type="entry name" value="RNGDIOXGNASE"/>
</dbReference>
<dbReference type="PANTHER" id="PTHR43756:SF5">
    <property type="entry name" value="CHOLINE MONOOXYGENASE, CHLOROPLASTIC"/>
    <property type="match status" value="1"/>
</dbReference>
<evidence type="ECO:0000256" key="1">
    <source>
        <dbReference type="ARBA" id="ARBA00001962"/>
    </source>
</evidence>
<keyword evidence="4" id="KW-0560">Oxidoreductase</keyword>
<dbReference type="CDD" id="cd03469">
    <property type="entry name" value="Rieske_RO_Alpha_N"/>
    <property type="match status" value="1"/>
</dbReference>
<reference evidence="9 10" key="1">
    <citation type="submission" date="2020-08" db="EMBL/GenBank/DDBJ databases">
        <title>Genomic Encyclopedia of Type Strains, Phase III (KMG-III): the genomes of soil and plant-associated and newly described type strains.</title>
        <authorList>
            <person name="Whitman W."/>
        </authorList>
    </citation>
    <scope>NUCLEOTIDE SEQUENCE [LARGE SCALE GENOMIC DNA]</scope>
    <source>
        <strain evidence="9 10">CECT 8803</strain>
    </source>
</reference>
<dbReference type="EMBL" id="JACHXA010000001">
    <property type="protein sequence ID" value="MBB3064126.1"/>
    <property type="molecule type" value="Genomic_DNA"/>
</dbReference>
<dbReference type="GO" id="GO:0051213">
    <property type="term" value="F:dioxygenase activity"/>
    <property type="evidence" value="ECO:0007669"/>
    <property type="project" value="UniProtKB-KW"/>
</dbReference>
<dbReference type="AlphaFoldDB" id="A0A839SS03"/>
<keyword evidence="10" id="KW-1185">Reference proteome</keyword>
<name>A0A839SS03_9PROT</name>
<dbReference type="SUPFAM" id="SSF55961">
    <property type="entry name" value="Bet v1-like"/>
    <property type="match status" value="1"/>
</dbReference>
<dbReference type="Gene3D" id="3.90.380.10">
    <property type="entry name" value="Naphthalene 1,2-dioxygenase Alpha Subunit, Chain A, domain 1"/>
    <property type="match status" value="1"/>
</dbReference>
<evidence type="ECO:0000313" key="10">
    <source>
        <dbReference type="Proteomes" id="UP000581135"/>
    </source>
</evidence>
<feature type="compositionally biased region" description="Basic and acidic residues" evidence="7">
    <location>
        <begin position="395"/>
        <end position="404"/>
    </location>
</feature>
<feature type="region of interest" description="Disordered" evidence="7">
    <location>
        <begin position="380"/>
        <end position="404"/>
    </location>
</feature>
<evidence type="ECO:0000313" key="9">
    <source>
        <dbReference type="EMBL" id="MBB3064126.1"/>
    </source>
</evidence>
<comment type="cofactor">
    <cofactor evidence="1">
        <name>Fe cation</name>
        <dbReference type="ChEBI" id="CHEBI:24875"/>
    </cofactor>
</comment>
<keyword evidence="9" id="KW-0223">Dioxygenase</keyword>
<dbReference type="Proteomes" id="UP000581135">
    <property type="component" value="Unassembled WGS sequence"/>
</dbReference>
<dbReference type="PANTHER" id="PTHR43756">
    <property type="entry name" value="CHOLINE MONOOXYGENASE, CHLOROPLASTIC"/>
    <property type="match status" value="1"/>
</dbReference>
<keyword evidence="5" id="KW-0408">Iron</keyword>
<evidence type="ECO:0000259" key="8">
    <source>
        <dbReference type="PROSITE" id="PS51296"/>
    </source>
</evidence>